<feature type="domain" description="HTH cro/C1-type" evidence="1">
    <location>
        <begin position="18"/>
        <end position="72"/>
    </location>
</feature>
<proteinExistence type="predicted"/>
<dbReference type="InterPro" id="IPR010982">
    <property type="entry name" value="Lambda_DNA-bd_dom_sf"/>
</dbReference>
<name>A0ABN1C6J3_SACER</name>
<keyword evidence="3" id="KW-1185">Reference proteome</keyword>
<evidence type="ECO:0000313" key="3">
    <source>
        <dbReference type="Proteomes" id="UP001500729"/>
    </source>
</evidence>
<dbReference type="PROSITE" id="PS50943">
    <property type="entry name" value="HTH_CROC1"/>
    <property type="match status" value="1"/>
</dbReference>
<dbReference type="EMBL" id="BAAAGS010000004">
    <property type="protein sequence ID" value="GAA0512823.1"/>
    <property type="molecule type" value="Genomic_DNA"/>
</dbReference>
<dbReference type="Proteomes" id="UP001500729">
    <property type="component" value="Unassembled WGS sequence"/>
</dbReference>
<sequence length="280" mass="31354">MAERGDPSALRWLIGNELRHYRLQAGRTVAESGKVLGCSHAKITHLETGRYQQQPAEVAELLEFYEVSRHDVDRLVTLAGSSNARTWWAPWANVVPDWLKTFVGLEGLAKSEFNYETALLPGLLQTEEYARAATVSTGFVRPDHSERFVSFRLARADRLGSRCPLELHAVIEESALLRHIGDAEIRKRQYRHLLELAERPNVVIQVIRPQDGPHAAVSGPFFLFEFADARPIGYTELLDGAVYLQDPDQVSTYMMTAKNLQETAMQPDDSLALIGSLVSA</sequence>
<dbReference type="SUPFAM" id="SSF47413">
    <property type="entry name" value="lambda repressor-like DNA-binding domains"/>
    <property type="match status" value="1"/>
</dbReference>
<dbReference type="Pfam" id="PF19054">
    <property type="entry name" value="DUF5753"/>
    <property type="match status" value="1"/>
</dbReference>
<dbReference type="InterPro" id="IPR043917">
    <property type="entry name" value="DUF5753"/>
</dbReference>
<protein>
    <submittedName>
        <fullName evidence="2">Helix-turn-helix transcriptional regulator</fullName>
    </submittedName>
</protein>
<organism evidence="2 3">
    <name type="scientific">Saccharopolyspora erythraea</name>
    <name type="common">Streptomyces erythraeus</name>
    <dbReference type="NCBI Taxonomy" id="1836"/>
    <lineage>
        <taxon>Bacteria</taxon>
        <taxon>Bacillati</taxon>
        <taxon>Actinomycetota</taxon>
        <taxon>Actinomycetes</taxon>
        <taxon>Pseudonocardiales</taxon>
        <taxon>Pseudonocardiaceae</taxon>
        <taxon>Saccharopolyspora</taxon>
    </lineage>
</organism>
<gene>
    <name evidence="2" type="ORF">GCM10009533_09640</name>
</gene>
<dbReference type="InterPro" id="IPR001387">
    <property type="entry name" value="Cro/C1-type_HTH"/>
</dbReference>
<accession>A0ABN1C6J3</accession>
<reference evidence="2 3" key="1">
    <citation type="journal article" date="2019" name="Int. J. Syst. Evol. Microbiol.">
        <title>The Global Catalogue of Microorganisms (GCM) 10K type strain sequencing project: providing services to taxonomists for standard genome sequencing and annotation.</title>
        <authorList>
            <consortium name="The Broad Institute Genomics Platform"/>
            <consortium name="The Broad Institute Genome Sequencing Center for Infectious Disease"/>
            <person name="Wu L."/>
            <person name="Ma J."/>
        </authorList>
    </citation>
    <scope>NUCLEOTIDE SEQUENCE [LARGE SCALE GENOMIC DNA]</scope>
    <source>
        <strain evidence="2 3">JCM 10303</strain>
    </source>
</reference>
<comment type="caution">
    <text evidence="2">The sequence shown here is derived from an EMBL/GenBank/DDBJ whole genome shotgun (WGS) entry which is preliminary data.</text>
</comment>
<dbReference type="RefSeq" id="WP_011874860.1">
    <property type="nucleotide sequence ID" value="NZ_BAAAGS010000004.1"/>
</dbReference>
<evidence type="ECO:0000313" key="2">
    <source>
        <dbReference type="EMBL" id="GAA0512823.1"/>
    </source>
</evidence>
<dbReference type="Pfam" id="PF13560">
    <property type="entry name" value="HTH_31"/>
    <property type="match status" value="1"/>
</dbReference>
<dbReference type="Gene3D" id="1.10.260.40">
    <property type="entry name" value="lambda repressor-like DNA-binding domains"/>
    <property type="match status" value="1"/>
</dbReference>
<evidence type="ECO:0000259" key="1">
    <source>
        <dbReference type="PROSITE" id="PS50943"/>
    </source>
</evidence>